<dbReference type="GO" id="GO:0006400">
    <property type="term" value="P:tRNA modification"/>
    <property type="evidence" value="ECO:0007669"/>
    <property type="project" value="TreeGrafter"/>
</dbReference>
<comment type="caution">
    <text evidence="10">Lacks conserved residue(s) required for the propagation of feature annotation.</text>
</comment>
<comment type="subunit">
    <text evidence="10">Monomer.</text>
</comment>
<evidence type="ECO:0000313" key="14">
    <source>
        <dbReference type="EMBL" id="KKQ07897.1"/>
    </source>
</evidence>
<dbReference type="EC" id="2.5.1.75" evidence="10"/>
<feature type="binding site" evidence="10">
    <location>
        <begin position="9"/>
        <end position="16"/>
    </location>
    <ligand>
        <name>ATP</name>
        <dbReference type="ChEBI" id="CHEBI:30616"/>
    </ligand>
</feature>
<dbReference type="GO" id="GO:0052381">
    <property type="term" value="F:tRNA dimethylallyltransferase activity"/>
    <property type="evidence" value="ECO:0007669"/>
    <property type="project" value="UniProtKB-UniRule"/>
</dbReference>
<dbReference type="SUPFAM" id="SSF52540">
    <property type="entry name" value="P-loop containing nucleoside triphosphate hydrolases"/>
    <property type="match status" value="2"/>
</dbReference>
<comment type="cofactor">
    <cofactor evidence="1 10">
        <name>Mg(2+)</name>
        <dbReference type="ChEBI" id="CHEBI:18420"/>
    </cofactor>
</comment>
<comment type="function">
    <text evidence="2 10 12">Catalyzes the transfer of a dimethylallyl group onto the adenine at position 37 in tRNAs that read codons beginning with uridine, leading to the formation of N6-(dimethylallyl)adenosine (i(6)A).</text>
</comment>
<accession>A0A0G0EQV1</accession>
<organism evidence="14 15">
    <name type="scientific">Candidatus Daviesbacteria bacterium GW2011_GWB1_36_5</name>
    <dbReference type="NCBI Taxonomy" id="1618426"/>
    <lineage>
        <taxon>Bacteria</taxon>
        <taxon>Candidatus Daviesiibacteriota</taxon>
    </lineage>
</organism>
<evidence type="ECO:0000256" key="13">
    <source>
        <dbReference type="RuleBase" id="RU003785"/>
    </source>
</evidence>
<feature type="site" description="Interaction with substrate tRNA" evidence="10">
    <location>
        <position position="111"/>
    </location>
</feature>
<feature type="region of interest" description="Interaction with substrate tRNA" evidence="10">
    <location>
        <begin position="34"/>
        <end position="37"/>
    </location>
</feature>
<keyword evidence="6 10" id="KW-0547">Nucleotide-binding</keyword>
<dbReference type="NCBIfam" id="TIGR00174">
    <property type="entry name" value="miaA"/>
    <property type="match status" value="1"/>
</dbReference>
<feature type="site" description="Interaction with substrate tRNA" evidence="10">
    <location>
        <position position="134"/>
    </location>
</feature>
<comment type="similarity">
    <text evidence="3 10 13">Belongs to the IPP transferase family.</text>
</comment>
<comment type="catalytic activity">
    <reaction evidence="9 10 11">
        <text>adenosine(37) in tRNA + dimethylallyl diphosphate = N(6)-dimethylallyladenosine(37) in tRNA + diphosphate</text>
        <dbReference type="Rhea" id="RHEA:26482"/>
        <dbReference type="Rhea" id="RHEA-COMP:10162"/>
        <dbReference type="Rhea" id="RHEA-COMP:10375"/>
        <dbReference type="ChEBI" id="CHEBI:33019"/>
        <dbReference type="ChEBI" id="CHEBI:57623"/>
        <dbReference type="ChEBI" id="CHEBI:74411"/>
        <dbReference type="ChEBI" id="CHEBI:74415"/>
        <dbReference type="EC" id="2.5.1.75"/>
    </reaction>
</comment>
<keyword evidence="4 10" id="KW-0808">Transferase</keyword>
<dbReference type="GO" id="GO:0005524">
    <property type="term" value="F:ATP binding"/>
    <property type="evidence" value="ECO:0007669"/>
    <property type="project" value="UniProtKB-UniRule"/>
</dbReference>
<dbReference type="Gene3D" id="1.10.287.890">
    <property type="entry name" value="Crystal structure of tRNA isopentenylpyrophosphate transferase (bh2366) domain"/>
    <property type="match status" value="1"/>
</dbReference>
<dbReference type="PANTHER" id="PTHR11088">
    <property type="entry name" value="TRNA DIMETHYLALLYLTRANSFERASE"/>
    <property type="match status" value="1"/>
</dbReference>
<dbReference type="EMBL" id="LBSA01000035">
    <property type="protein sequence ID" value="KKQ07897.1"/>
    <property type="molecule type" value="Genomic_DNA"/>
</dbReference>
<comment type="caution">
    <text evidence="14">The sequence shown here is derived from an EMBL/GenBank/DDBJ whole genome shotgun (WGS) entry which is preliminary data.</text>
</comment>
<evidence type="ECO:0000256" key="2">
    <source>
        <dbReference type="ARBA" id="ARBA00003213"/>
    </source>
</evidence>
<gene>
    <name evidence="10" type="primary">miaA</name>
    <name evidence="14" type="ORF">US19_C0035G0008</name>
</gene>
<feature type="binding site" evidence="10">
    <location>
        <begin position="11"/>
        <end position="16"/>
    </location>
    <ligand>
        <name>substrate</name>
    </ligand>
</feature>
<dbReference type="InterPro" id="IPR018022">
    <property type="entry name" value="IPT"/>
</dbReference>
<dbReference type="AlphaFoldDB" id="A0A0G0EQV1"/>
<dbReference type="InterPro" id="IPR027417">
    <property type="entry name" value="P-loop_NTPase"/>
</dbReference>
<dbReference type="PATRIC" id="fig|1618426.3.peg.1004"/>
<dbReference type="PANTHER" id="PTHR11088:SF60">
    <property type="entry name" value="TRNA DIMETHYLALLYLTRANSFERASE"/>
    <property type="match status" value="1"/>
</dbReference>
<evidence type="ECO:0000313" key="15">
    <source>
        <dbReference type="Proteomes" id="UP000034492"/>
    </source>
</evidence>
<sequence length="318" mass="36406">MKKVIVILGPTAAGKTDTAIDLAKKFSGELISCDSRQVYIGLDIGTGKLPGIEVKVKKGNGYWEMDGVKVWMLDIADPKKRYTVFDYVKDAEKVLEDIFKREKLPIIVGGTGFYLKALLEGLDNLSIPSDKKLRIRLEKLSISKLQEELKKISAAKFEKLNNSDRNNPRRLIRAIELLSQKSNKKNVDAKSKDLDVLKIGLTTRREIIGKRIKDRILHRLDKGMIEEVANLLKNGLSIARLKELGLEYSIISDYVTGVIKNKEDLVKILRIKIGQYAKRQMTWFKKEKDLNWFDITEKNYYEMVEKMVADWYNLGHAS</sequence>
<evidence type="ECO:0000256" key="6">
    <source>
        <dbReference type="ARBA" id="ARBA00022741"/>
    </source>
</evidence>
<evidence type="ECO:0000256" key="5">
    <source>
        <dbReference type="ARBA" id="ARBA00022694"/>
    </source>
</evidence>
<evidence type="ECO:0000256" key="11">
    <source>
        <dbReference type="RuleBase" id="RU003783"/>
    </source>
</evidence>
<proteinExistence type="inferred from homology"/>
<evidence type="ECO:0000256" key="4">
    <source>
        <dbReference type="ARBA" id="ARBA00022679"/>
    </source>
</evidence>
<evidence type="ECO:0000256" key="3">
    <source>
        <dbReference type="ARBA" id="ARBA00005842"/>
    </source>
</evidence>
<name>A0A0G0EQV1_9BACT</name>
<evidence type="ECO:0000256" key="9">
    <source>
        <dbReference type="ARBA" id="ARBA00049563"/>
    </source>
</evidence>
<dbReference type="InterPro" id="IPR039657">
    <property type="entry name" value="Dimethylallyltransferase"/>
</dbReference>
<dbReference type="Proteomes" id="UP000034492">
    <property type="component" value="Unassembled WGS sequence"/>
</dbReference>
<reference evidence="14 15" key="1">
    <citation type="journal article" date="2015" name="Nature">
        <title>rRNA introns, odd ribosomes, and small enigmatic genomes across a large radiation of phyla.</title>
        <authorList>
            <person name="Brown C.T."/>
            <person name="Hug L.A."/>
            <person name="Thomas B.C."/>
            <person name="Sharon I."/>
            <person name="Castelle C.J."/>
            <person name="Singh A."/>
            <person name="Wilkins M.J."/>
            <person name="Williams K.H."/>
            <person name="Banfield J.F."/>
        </authorList>
    </citation>
    <scope>NUCLEOTIDE SEQUENCE [LARGE SCALE GENOMIC DNA]</scope>
</reference>
<protein>
    <recommendedName>
        <fullName evidence="10">tRNA dimethylallyltransferase</fullName>
        <ecNumber evidence="10">2.5.1.75</ecNumber>
    </recommendedName>
    <alternativeName>
        <fullName evidence="10">Dimethylallyl diphosphate:tRNA dimethylallyltransferase</fullName>
        <shortName evidence="10">DMAPP:tRNA dimethylallyltransferase</shortName>
        <shortName evidence="10">DMATase</shortName>
    </alternativeName>
    <alternativeName>
        <fullName evidence="10">Isopentenyl-diphosphate:tRNA isopentenyltransferase</fullName>
        <shortName evidence="10">IPP transferase</shortName>
        <shortName evidence="10">IPPT</shortName>
        <shortName evidence="10">IPTase</shortName>
    </alternativeName>
</protein>
<keyword evidence="7 10" id="KW-0067">ATP-binding</keyword>
<dbReference type="HAMAP" id="MF_00185">
    <property type="entry name" value="IPP_trans"/>
    <property type="match status" value="1"/>
</dbReference>
<evidence type="ECO:0000256" key="10">
    <source>
        <dbReference type="HAMAP-Rule" id="MF_00185"/>
    </source>
</evidence>
<evidence type="ECO:0000256" key="1">
    <source>
        <dbReference type="ARBA" id="ARBA00001946"/>
    </source>
</evidence>
<evidence type="ECO:0000256" key="12">
    <source>
        <dbReference type="RuleBase" id="RU003784"/>
    </source>
</evidence>
<dbReference type="Pfam" id="PF01715">
    <property type="entry name" value="IPPT"/>
    <property type="match status" value="1"/>
</dbReference>
<keyword evidence="5 10" id="KW-0819">tRNA processing</keyword>
<evidence type="ECO:0000256" key="7">
    <source>
        <dbReference type="ARBA" id="ARBA00022840"/>
    </source>
</evidence>
<keyword evidence="8 10" id="KW-0460">Magnesium</keyword>
<dbReference type="Gene3D" id="3.40.50.300">
    <property type="entry name" value="P-loop containing nucleotide triphosphate hydrolases"/>
    <property type="match status" value="1"/>
</dbReference>
<evidence type="ECO:0000256" key="8">
    <source>
        <dbReference type="ARBA" id="ARBA00022842"/>
    </source>
</evidence>